<evidence type="ECO:0000256" key="4">
    <source>
        <dbReference type="ARBA" id="ARBA00023163"/>
    </source>
</evidence>
<dbReference type="GO" id="GO:0003700">
    <property type="term" value="F:DNA-binding transcription factor activity"/>
    <property type="evidence" value="ECO:0007669"/>
    <property type="project" value="TreeGrafter"/>
</dbReference>
<keyword evidence="9" id="KW-1185">Reference proteome</keyword>
<feature type="compositionally biased region" description="Pro residues" evidence="6">
    <location>
        <begin position="273"/>
        <end position="283"/>
    </location>
</feature>
<dbReference type="Gene3D" id="4.10.280.10">
    <property type="entry name" value="Helix-loop-helix DNA-binding domain"/>
    <property type="match status" value="1"/>
</dbReference>
<dbReference type="Proteomes" id="UP001221757">
    <property type="component" value="Unassembled WGS sequence"/>
</dbReference>
<feature type="compositionally biased region" description="Low complexity" evidence="6">
    <location>
        <begin position="15"/>
        <end position="32"/>
    </location>
</feature>
<proteinExistence type="predicted"/>
<dbReference type="PROSITE" id="PS50888">
    <property type="entry name" value="BHLH"/>
    <property type="match status" value="1"/>
</dbReference>
<dbReference type="CDD" id="cd00083">
    <property type="entry name" value="bHLH_SF"/>
    <property type="match status" value="1"/>
</dbReference>
<comment type="caution">
    <text evidence="8">The sequence shown here is derived from an EMBL/GenBank/DDBJ whole genome shotgun (WGS) entry which is preliminary data.</text>
</comment>
<feature type="compositionally biased region" description="Acidic residues" evidence="6">
    <location>
        <begin position="186"/>
        <end position="197"/>
    </location>
</feature>
<evidence type="ECO:0000256" key="1">
    <source>
        <dbReference type="ARBA" id="ARBA00023015"/>
    </source>
</evidence>
<dbReference type="GO" id="GO:0046983">
    <property type="term" value="F:protein dimerization activity"/>
    <property type="evidence" value="ECO:0007669"/>
    <property type="project" value="InterPro"/>
</dbReference>
<sequence length="347" mass="37651">MPATQDHHAAPPSPAGSSTSDGSSSNSVSTGPPQTPVSVSLPMPTFMNFTGEESMGGVKRTSKTTRRVNTAERRATHNAVERQRRETLNGRFLDLAALLSNLHQIRRPSKSSIVNSSIAHLNASRRHRMLASQQLRMMKTEADALRHEVNEWRMRAGAAGVEEPMRGDAFAIVIRGELEFEAGDMVDADDGEEDEEGGGGNMYGGRQYAGEPASYADEAVEYALLHHQQQQQLQAEMLAAQMQAPFAHTNLRPPPPYPQTPPSTQGIPRPLIIIPPRPSPTPASPRSKTPQWGTTPAPCTPSLKRNGRTRSSNECCTPNSSARLPGDSADSPLTHRLLLPPIHLFSA</sequence>
<keyword evidence="4" id="KW-0804">Transcription</keyword>
<dbReference type="InterPro" id="IPR011598">
    <property type="entry name" value="bHLH_dom"/>
</dbReference>
<dbReference type="InterPro" id="IPR036638">
    <property type="entry name" value="HLH_DNA-bd_sf"/>
</dbReference>
<dbReference type="AlphaFoldDB" id="A0AAD7DRS5"/>
<organism evidence="8 9">
    <name type="scientific">Mycena rosella</name>
    <name type="common">Pink bonnet</name>
    <name type="synonym">Agaricus rosellus</name>
    <dbReference type="NCBI Taxonomy" id="1033263"/>
    <lineage>
        <taxon>Eukaryota</taxon>
        <taxon>Fungi</taxon>
        <taxon>Dikarya</taxon>
        <taxon>Basidiomycota</taxon>
        <taxon>Agaricomycotina</taxon>
        <taxon>Agaricomycetes</taxon>
        <taxon>Agaricomycetidae</taxon>
        <taxon>Agaricales</taxon>
        <taxon>Marasmiineae</taxon>
        <taxon>Mycenaceae</taxon>
        <taxon>Mycena</taxon>
    </lineage>
</organism>
<evidence type="ECO:0000256" key="6">
    <source>
        <dbReference type="SAM" id="MobiDB-lite"/>
    </source>
</evidence>
<feature type="region of interest" description="Disordered" evidence="6">
    <location>
        <begin position="1"/>
        <end position="77"/>
    </location>
</feature>
<evidence type="ECO:0000256" key="3">
    <source>
        <dbReference type="ARBA" id="ARBA00023159"/>
    </source>
</evidence>
<dbReference type="PANTHER" id="PTHR10328:SF3">
    <property type="entry name" value="PROTEIN MAX"/>
    <property type="match status" value="1"/>
</dbReference>
<dbReference type="GO" id="GO:0045944">
    <property type="term" value="P:positive regulation of transcription by RNA polymerase II"/>
    <property type="evidence" value="ECO:0007669"/>
    <property type="project" value="TreeGrafter"/>
</dbReference>
<evidence type="ECO:0000259" key="7">
    <source>
        <dbReference type="PROSITE" id="PS50888"/>
    </source>
</evidence>
<feature type="domain" description="BHLH" evidence="7">
    <location>
        <begin position="72"/>
        <end position="124"/>
    </location>
</feature>
<feature type="region of interest" description="Disordered" evidence="6">
    <location>
        <begin position="247"/>
        <end position="334"/>
    </location>
</feature>
<accession>A0AAD7DRS5</accession>
<keyword evidence="1" id="KW-0805">Transcription regulation</keyword>
<dbReference type="SMART" id="SM00353">
    <property type="entry name" value="HLH"/>
    <property type="match status" value="1"/>
</dbReference>
<feature type="compositionally biased region" description="Polar residues" evidence="6">
    <location>
        <begin position="309"/>
        <end position="322"/>
    </location>
</feature>
<dbReference type="EMBL" id="JARKIE010000035">
    <property type="protein sequence ID" value="KAJ7696206.1"/>
    <property type="molecule type" value="Genomic_DNA"/>
</dbReference>
<dbReference type="SUPFAM" id="SSF47459">
    <property type="entry name" value="HLH, helix-loop-helix DNA-binding domain"/>
    <property type="match status" value="1"/>
</dbReference>
<evidence type="ECO:0000256" key="2">
    <source>
        <dbReference type="ARBA" id="ARBA00023125"/>
    </source>
</evidence>
<name>A0AAD7DRS5_MYCRO</name>
<evidence type="ECO:0000313" key="8">
    <source>
        <dbReference type="EMBL" id="KAJ7696206.1"/>
    </source>
</evidence>
<keyword evidence="5" id="KW-0539">Nucleus</keyword>
<gene>
    <name evidence="8" type="ORF">B0H17DRAFT_1007818</name>
</gene>
<dbReference type="GO" id="GO:0003677">
    <property type="term" value="F:DNA binding"/>
    <property type="evidence" value="ECO:0007669"/>
    <property type="project" value="UniProtKB-KW"/>
</dbReference>
<evidence type="ECO:0000256" key="5">
    <source>
        <dbReference type="ARBA" id="ARBA00023242"/>
    </source>
</evidence>
<feature type="region of interest" description="Disordered" evidence="6">
    <location>
        <begin position="186"/>
        <end position="209"/>
    </location>
</feature>
<dbReference type="PANTHER" id="PTHR10328">
    <property type="entry name" value="PROTEIN MAX MYC-ASSOCIATED FACTOR X"/>
    <property type="match status" value="1"/>
</dbReference>
<dbReference type="Pfam" id="PF00010">
    <property type="entry name" value="HLH"/>
    <property type="match status" value="1"/>
</dbReference>
<protein>
    <recommendedName>
        <fullName evidence="7">BHLH domain-containing protein</fullName>
    </recommendedName>
</protein>
<dbReference type="GO" id="GO:0090575">
    <property type="term" value="C:RNA polymerase II transcription regulator complex"/>
    <property type="evidence" value="ECO:0007669"/>
    <property type="project" value="TreeGrafter"/>
</dbReference>
<keyword evidence="2" id="KW-0238">DNA-binding</keyword>
<feature type="compositionally biased region" description="Pro residues" evidence="6">
    <location>
        <begin position="252"/>
        <end position="261"/>
    </location>
</feature>
<evidence type="ECO:0000313" key="9">
    <source>
        <dbReference type="Proteomes" id="UP001221757"/>
    </source>
</evidence>
<keyword evidence="3" id="KW-0010">Activator</keyword>
<reference evidence="8" key="1">
    <citation type="submission" date="2023-03" db="EMBL/GenBank/DDBJ databases">
        <title>Massive genome expansion in bonnet fungi (Mycena s.s.) driven by repeated elements and novel gene families across ecological guilds.</title>
        <authorList>
            <consortium name="Lawrence Berkeley National Laboratory"/>
            <person name="Harder C.B."/>
            <person name="Miyauchi S."/>
            <person name="Viragh M."/>
            <person name="Kuo A."/>
            <person name="Thoen E."/>
            <person name="Andreopoulos B."/>
            <person name="Lu D."/>
            <person name="Skrede I."/>
            <person name="Drula E."/>
            <person name="Henrissat B."/>
            <person name="Morin E."/>
            <person name="Kohler A."/>
            <person name="Barry K."/>
            <person name="LaButti K."/>
            <person name="Morin E."/>
            <person name="Salamov A."/>
            <person name="Lipzen A."/>
            <person name="Mereny Z."/>
            <person name="Hegedus B."/>
            <person name="Baldrian P."/>
            <person name="Stursova M."/>
            <person name="Weitz H."/>
            <person name="Taylor A."/>
            <person name="Grigoriev I.V."/>
            <person name="Nagy L.G."/>
            <person name="Martin F."/>
            <person name="Kauserud H."/>
        </authorList>
    </citation>
    <scope>NUCLEOTIDE SEQUENCE</scope>
    <source>
        <strain evidence="8">CBHHK067</strain>
    </source>
</reference>